<gene>
    <name evidence="1" type="ORF">IAQ67_12670</name>
</gene>
<dbReference type="EMBL" id="CP061172">
    <property type="protein sequence ID" value="QNR69780.1"/>
    <property type="molecule type" value="Genomic_DNA"/>
</dbReference>
<dbReference type="Proteomes" id="UP000516384">
    <property type="component" value="Chromosome"/>
</dbReference>
<dbReference type="RefSeq" id="WP_190299379.1">
    <property type="nucleotide sequence ID" value="NZ_CP061172.1"/>
</dbReference>
<evidence type="ECO:0000313" key="1">
    <source>
        <dbReference type="EMBL" id="QNR69780.1"/>
    </source>
</evidence>
<sequence length="412" mass="48274">MTQELLVTKEWYNKLNGVIDEEILTLKNIENDFLWDLLNKQSFNYIYKYCQDSPLANHFSLAVLCATDRKLSPASINNMLASLNVRFRDIFNAFKLAEAAELNYSHIHDYLFGAICEEHTDTQRKAFISYYKSLLFNVLKWTKSRIPMDKQNHFSKFFFPEFPFDNRDYSFRNRAINSAQKKRKDESSAVAPLLPSIRAQCHIRWNQIKRLREITNKAIAKVEDENLPLPYSFNYEESEYLNECLYFELNRVNQGEYFLEFVKSIDLSDGAPGEGLWFFELLKNRLLGAWSNQASTERLKEGVEFLENWGHDTQENRHPFQSRNSGVLTQGFSLTKSQNLNKSKLFINVEPLYIACMFAVFALDIQSFSGARMNEILQVSHDSDCCVIIEDKKQSPPKKKLYISFNTKRKRY</sequence>
<accession>A0A7H0YFC2</accession>
<proteinExistence type="predicted"/>
<dbReference type="AlphaFoldDB" id="A0A7H0YFC2"/>
<protein>
    <submittedName>
        <fullName evidence="1">Uncharacterized protein</fullName>
    </submittedName>
</protein>
<name>A0A7H0YFC2_9BACL</name>
<reference evidence="1 2" key="1">
    <citation type="submission" date="2020-09" db="EMBL/GenBank/DDBJ databases">
        <title>Characterization of Paenibacillus peoriae strain ZF390 with broad-spectrum antimicrobial activity as a potential biocontrol agent.</title>
        <authorList>
            <person name="Li L."/>
            <person name="Zhao Y."/>
            <person name="Li B."/>
            <person name="Xie X."/>
        </authorList>
    </citation>
    <scope>NUCLEOTIDE SEQUENCE [LARGE SCALE GENOMIC DNA]</scope>
    <source>
        <strain evidence="1 2">ZF390</strain>
    </source>
</reference>
<evidence type="ECO:0000313" key="2">
    <source>
        <dbReference type="Proteomes" id="UP000516384"/>
    </source>
</evidence>
<organism evidence="1 2">
    <name type="scientific">Paenibacillus peoriae</name>
    <dbReference type="NCBI Taxonomy" id="59893"/>
    <lineage>
        <taxon>Bacteria</taxon>
        <taxon>Bacillati</taxon>
        <taxon>Bacillota</taxon>
        <taxon>Bacilli</taxon>
        <taxon>Bacillales</taxon>
        <taxon>Paenibacillaceae</taxon>
        <taxon>Paenibacillus</taxon>
    </lineage>
</organism>